<feature type="transmembrane region" description="Helical" evidence="2">
    <location>
        <begin position="547"/>
        <end position="567"/>
    </location>
</feature>
<dbReference type="EMBL" id="JBANMG010000010">
    <property type="protein sequence ID" value="KAK6948586.1"/>
    <property type="molecule type" value="Genomic_DNA"/>
</dbReference>
<dbReference type="InterPro" id="IPR021514">
    <property type="entry name" value="DUF3176"/>
</dbReference>
<sequence>MQNEYDYTEEPGTDVPDYPSTYERSSSPPAIENEDDQELEASPSLSSDQQKHEHKNRGCFRGWGLEIFSLFIAISAFISLITVLEKADNLPIIGWTFPLSLNAVVSALSVTMRTLLAFAIGSCLGQGKWTWFKKRQGSLSRFIAFDNASRGPLGYPCVQSLITYKGQVDITGQNNSKIVKATRLDVGKWSRETTAEIGFVEEGFLNNYHIYSDVGIATISVLGFVNTSTSQPSKPPSVSCQTGNCTWPTYSSLGVCSTCFDISEHITKDKGFGMPDVSVLSPCHDSSVVFVANYTTYSVPYDSGRPLLIQNTDGLANQSACLPRSRVGLSAVFRPNETYRFANSTSLLASFVVLELQTDYWDSKIAIEDSTPKATECALEYCGRIHKAVMRNGDIVESTILESTSIAIDSFKPLGEYSQELIDVVQKEYGNSVSDITLKAFAETNNFPTILERNDLQVEIPITADVPEHVQRVFNITQTSIVTMMRTLADSTTLESIAYALSNSTNVITSFDNAAHLLSNRMREIDGSMAYGSSEQWVIYTHVQWRFFALPIVVVVAGCLFVIGTILDSTRLQIETKKTDLLSTLITVVDPETRAFLRKEKRGKDKDEDKVLAKVDKEEDGLVLRFFK</sequence>
<evidence type="ECO:0000313" key="3">
    <source>
        <dbReference type="EMBL" id="KAK6948586.1"/>
    </source>
</evidence>
<keyword evidence="2" id="KW-0472">Membrane</keyword>
<name>A0AAX6M849_9PEZI</name>
<keyword evidence="2" id="KW-1133">Transmembrane helix</keyword>
<dbReference type="PANTHER" id="PTHR35394:SF5">
    <property type="entry name" value="DUF3176 DOMAIN-CONTAINING PROTEIN"/>
    <property type="match status" value="1"/>
</dbReference>
<comment type="caution">
    <text evidence="3">The sequence shown here is derived from an EMBL/GenBank/DDBJ whole genome shotgun (WGS) entry which is preliminary data.</text>
</comment>
<gene>
    <name evidence="3" type="ORF">Daesc_010356</name>
</gene>
<accession>A0AAX6M849</accession>
<organism evidence="3 4">
    <name type="scientific">Daldinia eschscholtzii</name>
    <dbReference type="NCBI Taxonomy" id="292717"/>
    <lineage>
        <taxon>Eukaryota</taxon>
        <taxon>Fungi</taxon>
        <taxon>Dikarya</taxon>
        <taxon>Ascomycota</taxon>
        <taxon>Pezizomycotina</taxon>
        <taxon>Sordariomycetes</taxon>
        <taxon>Xylariomycetidae</taxon>
        <taxon>Xylariales</taxon>
        <taxon>Hypoxylaceae</taxon>
        <taxon>Daldinia</taxon>
    </lineage>
</organism>
<protein>
    <submittedName>
        <fullName evidence="3">Uncharacterized protein</fullName>
    </submittedName>
</protein>
<feature type="region of interest" description="Disordered" evidence="1">
    <location>
        <begin position="1"/>
        <end position="53"/>
    </location>
</feature>
<evidence type="ECO:0000256" key="1">
    <source>
        <dbReference type="SAM" id="MobiDB-lite"/>
    </source>
</evidence>
<feature type="transmembrane region" description="Helical" evidence="2">
    <location>
        <begin position="63"/>
        <end position="84"/>
    </location>
</feature>
<dbReference type="PANTHER" id="PTHR35394">
    <property type="entry name" value="DUF3176 DOMAIN-CONTAINING PROTEIN"/>
    <property type="match status" value="1"/>
</dbReference>
<proteinExistence type="predicted"/>
<keyword evidence="4" id="KW-1185">Reference proteome</keyword>
<dbReference type="AlphaFoldDB" id="A0AAX6M849"/>
<evidence type="ECO:0000256" key="2">
    <source>
        <dbReference type="SAM" id="Phobius"/>
    </source>
</evidence>
<feature type="compositionally biased region" description="Acidic residues" evidence="1">
    <location>
        <begin position="1"/>
        <end position="12"/>
    </location>
</feature>
<dbReference type="Proteomes" id="UP001369815">
    <property type="component" value="Unassembled WGS sequence"/>
</dbReference>
<reference evidence="3 4" key="1">
    <citation type="journal article" date="2024" name="Front Chem Biol">
        <title>Unveiling the potential of Daldinia eschscholtzii MFLUCC 19-0629 through bioactivity and bioinformatics studies for enhanced sustainable agriculture production.</title>
        <authorList>
            <person name="Brooks S."/>
            <person name="Weaver J.A."/>
            <person name="Klomchit A."/>
            <person name="Alharthi S.A."/>
            <person name="Onlamun T."/>
            <person name="Nurani R."/>
            <person name="Vong T.K."/>
            <person name="Alberti F."/>
            <person name="Greco C."/>
        </authorList>
    </citation>
    <scope>NUCLEOTIDE SEQUENCE [LARGE SCALE GENOMIC DNA]</scope>
    <source>
        <strain evidence="3">MFLUCC 19-0629</strain>
    </source>
</reference>
<dbReference type="Pfam" id="PF11374">
    <property type="entry name" value="DUF3176"/>
    <property type="match status" value="1"/>
</dbReference>
<keyword evidence="2" id="KW-0812">Transmembrane</keyword>
<feature type="transmembrane region" description="Helical" evidence="2">
    <location>
        <begin position="104"/>
        <end position="125"/>
    </location>
</feature>
<evidence type="ECO:0000313" key="4">
    <source>
        <dbReference type="Proteomes" id="UP001369815"/>
    </source>
</evidence>